<dbReference type="Gene3D" id="3.40.50.300">
    <property type="entry name" value="P-loop containing nucleotide triphosphate hydrolases"/>
    <property type="match status" value="1"/>
</dbReference>
<sequence>MIEYTKTRSITNWLKTKFTSGDNGMIFDEGDRSSFEEIQEFIASEDRQFKTPIIYYQAFPEETAIEFLSTLQDELDSKMGKSGESSPKSLLTTTIKDAGLKMIVIDDCYLHPQDTLENLLDFFSCCNVAVILVSCRRKIAIAQILNHPIASQWDKLQTARGCKTIL</sequence>
<dbReference type="RefSeq" id="WP_229640511.1">
    <property type="nucleotide sequence ID" value="NZ_JADWDC010000022.1"/>
</dbReference>
<evidence type="ECO:0000313" key="2">
    <source>
        <dbReference type="Proteomes" id="UP000729733"/>
    </source>
</evidence>
<dbReference type="EMBL" id="JADWDC010000022">
    <property type="protein sequence ID" value="MCC0177446.1"/>
    <property type="molecule type" value="Genomic_DNA"/>
</dbReference>
<reference evidence="1" key="1">
    <citation type="journal article" date="2021" name="Antonie Van Leeuwenhoek">
        <title>Draft genome and description of Waterburya agarophytonicola gen. nov. sp. nov. (Pleurocapsales, Cyanobacteria): a seaweed symbiont.</title>
        <authorList>
            <person name="Bonthond G."/>
            <person name="Shalygin S."/>
            <person name="Bayer T."/>
            <person name="Weinberger F."/>
        </authorList>
    </citation>
    <scope>NUCLEOTIDE SEQUENCE</scope>
    <source>
        <strain evidence="1">KI4</strain>
    </source>
</reference>
<accession>A0A964FFY7</accession>
<keyword evidence="2" id="KW-1185">Reference proteome</keyword>
<dbReference type="Proteomes" id="UP000729733">
    <property type="component" value="Unassembled WGS sequence"/>
</dbReference>
<dbReference type="AlphaFoldDB" id="A0A964FFY7"/>
<evidence type="ECO:0000313" key="1">
    <source>
        <dbReference type="EMBL" id="MCC0177446.1"/>
    </source>
</evidence>
<organism evidence="1 2">
    <name type="scientific">Waterburya agarophytonicola KI4</name>
    <dbReference type="NCBI Taxonomy" id="2874699"/>
    <lineage>
        <taxon>Bacteria</taxon>
        <taxon>Bacillati</taxon>
        <taxon>Cyanobacteriota</taxon>
        <taxon>Cyanophyceae</taxon>
        <taxon>Pleurocapsales</taxon>
        <taxon>Hyellaceae</taxon>
        <taxon>Waterburya</taxon>
        <taxon>Waterburya agarophytonicola</taxon>
    </lineage>
</organism>
<comment type="caution">
    <text evidence="1">The sequence shown here is derived from an EMBL/GenBank/DDBJ whole genome shotgun (WGS) entry which is preliminary data.</text>
</comment>
<dbReference type="InterPro" id="IPR027417">
    <property type="entry name" value="P-loop_NTPase"/>
</dbReference>
<proteinExistence type="predicted"/>
<protein>
    <submittedName>
        <fullName evidence="1">Uncharacterized protein</fullName>
    </submittedName>
</protein>
<gene>
    <name evidence="1" type="ORF">I4641_10705</name>
</gene>
<name>A0A964FFY7_9CYAN</name>